<dbReference type="Pfam" id="PF12706">
    <property type="entry name" value="Lactamase_B_2"/>
    <property type="match status" value="1"/>
</dbReference>
<proteinExistence type="inferred from homology"/>
<dbReference type="InterPro" id="IPR011084">
    <property type="entry name" value="DRMBL"/>
</dbReference>
<dbReference type="FunCoup" id="W4K0Z7">
    <property type="interactions" value="357"/>
</dbReference>
<comment type="similarity">
    <text evidence="2">Belongs to the DNA repair metallo-beta-lactamase (DRMBL) family.</text>
</comment>
<organism evidence="8 9">
    <name type="scientific">Heterobasidion irregulare (strain TC 32-1)</name>
    <dbReference type="NCBI Taxonomy" id="747525"/>
    <lineage>
        <taxon>Eukaryota</taxon>
        <taxon>Fungi</taxon>
        <taxon>Dikarya</taxon>
        <taxon>Basidiomycota</taxon>
        <taxon>Agaricomycotina</taxon>
        <taxon>Agaricomycetes</taxon>
        <taxon>Russulales</taxon>
        <taxon>Bondarzewiaceae</taxon>
        <taxon>Heterobasidion</taxon>
        <taxon>Heterobasidion annosum species complex</taxon>
    </lineage>
</organism>
<sequence length="467" mass="52139">MSSHKENEAWKEADVVEDRTFRPTKGNGGRRKAPFYKVMQGMPIAVDAFRYGSIPGVSAYFLTHAHSDHYTNLSSNWKTGPIYCSEGTAKLIIHMLSVDPKWVHPLPIDTQIPIPDSGGVTVTLIEANHCPGSSLFLFEGPQTVDAGDSTYRSPFVGSAKVFRYLHCGDFRASPQHVLHPSVKGKHLDLIYLDTTYLNPKYCFPSQTQVISACAELAKRLVSGENRFTEDDTGKKRHQTVDKWFTTRSKSDNQCQSQSDKTVVVVGTYSIGKERIVKAIANALQTKVYCDSRKAAILRCQSDPELETMLTKNPLDAGVHIVPLGVVNSDKLREYTQRWKGHFTRAIAFRPTGWTYSPPAGMDTLPKVSTILSRQPHPSFTHTHLKPMRGSTATHQLFGVPYSEHSSFFELTCFAVSLDWTRIIATVNVSSQSSRGKIAAWIARWEAERKKRGGPASGVVPYRATDYW</sequence>
<dbReference type="GO" id="GO:0035312">
    <property type="term" value="F:5'-3' DNA exonuclease activity"/>
    <property type="evidence" value="ECO:0007669"/>
    <property type="project" value="TreeGrafter"/>
</dbReference>
<evidence type="ECO:0000256" key="4">
    <source>
        <dbReference type="ARBA" id="ARBA00023204"/>
    </source>
</evidence>
<dbReference type="Gene3D" id="3.40.50.12650">
    <property type="match status" value="1"/>
</dbReference>
<dbReference type="eggNOG" id="KOG1361">
    <property type="taxonomic scope" value="Eukaryota"/>
</dbReference>
<dbReference type="EMBL" id="KI925461">
    <property type="protein sequence ID" value="ETW79010.1"/>
    <property type="molecule type" value="Genomic_DNA"/>
</dbReference>
<dbReference type="OrthoDB" id="262529at2759"/>
<name>W4K0Z7_HETIT</name>
<dbReference type="PANTHER" id="PTHR23240:SF6">
    <property type="entry name" value="DNA CROSS-LINK REPAIR 1A PROTEIN"/>
    <property type="match status" value="1"/>
</dbReference>
<evidence type="ECO:0000256" key="2">
    <source>
        <dbReference type="ARBA" id="ARBA00010304"/>
    </source>
</evidence>
<evidence type="ECO:0000256" key="1">
    <source>
        <dbReference type="ARBA" id="ARBA00004123"/>
    </source>
</evidence>
<dbReference type="GO" id="GO:0005634">
    <property type="term" value="C:nucleus"/>
    <property type="evidence" value="ECO:0007669"/>
    <property type="project" value="UniProtKB-SubCell"/>
</dbReference>
<dbReference type="FunFam" id="3.40.50.12650:FF:000007">
    <property type="entry name" value="DNA cross-link repair 1A protein, variant"/>
    <property type="match status" value="1"/>
</dbReference>
<dbReference type="AlphaFoldDB" id="W4K0Z7"/>
<gene>
    <name evidence="8" type="ORF">HETIRDRAFT_387231</name>
</gene>
<keyword evidence="4" id="KW-0234">DNA repair</keyword>
<feature type="domain" description="DNA repair metallo-beta-lactamase" evidence="6">
    <location>
        <begin position="303"/>
        <end position="429"/>
    </location>
</feature>
<reference evidence="8 9" key="1">
    <citation type="journal article" date="2012" name="New Phytol.">
        <title>Insight into trade-off between wood decay and parasitism from the genome of a fungal forest pathogen.</title>
        <authorList>
            <person name="Olson A."/>
            <person name="Aerts A."/>
            <person name="Asiegbu F."/>
            <person name="Belbahri L."/>
            <person name="Bouzid O."/>
            <person name="Broberg A."/>
            <person name="Canback B."/>
            <person name="Coutinho P.M."/>
            <person name="Cullen D."/>
            <person name="Dalman K."/>
            <person name="Deflorio G."/>
            <person name="van Diepen L.T."/>
            <person name="Dunand C."/>
            <person name="Duplessis S."/>
            <person name="Durling M."/>
            <person name="Gonthier P."/>
            <person name="Grimwood J."/>
            <person name="Fossdal C.G."/>
            <person name="Hansson D."/>
            <person name="Henrissat B."/>
            <person name="Hietala A."/>
            <person name="Himmelstrand K."/>
            <person name="Hoffmeister D."/>
            <person name="Hogberg N."/>
            <person name="James T.Y."/>
            <person name="Karlsson M."/>
            <person name="Kohler A."/>
            <person name="Kues U."/>
            <person name="Lee Y.H."/>
            <person name="Lin Y.C."/>
            <person name="Lind M."/>
            <person name="Lindquist E."/>
            <person name="Lombard V."/>
            <person name="Lucas S."/>
            <person name="Lunden K."/>
            <person name="Morin E."/>
            <person name="Murat C."/>
            <person name="Park J."/>
            <person name="Raffaello T."/>
            <person name="Rouze P."/>
            <person name="Salamov A."/>
            <person name="Schmutz J."/>
            <person name="Solheim H."/>
            <person name="Stahlberg J."/>
            <person name="Velez H."/>
            <person name="de Vries R.P."/>
            <person name="Wiebenga A."/>
            <person name="Woodward S."/>
            <person name="Yakovlev I."/>
            <person name="Garbelotto M."/>
            <person name="Martin F."/>
            <person name="Grigoriev I.V."/>
            <person name="Stenlid J."/>
        </authorList>
    </citation>
    <scope>NUCLEOTIDE SEQUENCE [LARGE SCALE GENOMIC DNA]</scope>
    <source>
        <strain evidence="8 9">TC 32-1</strain>
    </source>
</reference>
<dbReference type="Pfam" id="PF07522">
    <property type="entry name" value="DRMBL"/>
    <property type="match status" value="1"/>
</dbReference>
<dbReference type="KEGG" id="hir:HETIRDRAFT_387231"/>
<dbReference type="GO" id="GO:0006303">
    <property type="term" value="P:double-strand break repair via nonhomologous end joining"/>
    <property type="evidence" value="ECO:0007669"/>
    <property type="project" value="TreeGrafter"/>
</dbReference>
<dbReference type="InterPro" id="IPR001279">
    <property type="entry name" value="Metallo-B-lactamas"/>
</dbReference>
<keyword evidence="3" id="KW-0227">DNA damage</keyword>
<evidence type="ECO:0000256" key="5">
    <source>
        <dbReference type="ARBA" id="ARBA00023242"/>
    </source>
</evidence>
<protein>
    <recommendedName>
        <fullName evidence="10">DNA repair metallo-beta-lactamase domain-containing protein</fullName>
    </recommendedName>
</protein>
<comment type="subcellular location">
    <subcellularLocation>
        <location evidence="1">Nucleus</location>
    </subcellularLocation>
</comment>
<dbReference type="RefSeq" id="XP_009549287.1">
    <property type="nucleotide sequence ID" value="XM_009550992.1"/>
</dbReference>
<evidence type="ECO:0000256" key="3">
    <source>
        <dbReference type="ARBA" id="ARBA00022763"/>
    </source>
</evidence>
<keyword evidence="5" id="KW-0539">Nucleus</keyword>
<feature type="domain" description="Metallo-beta-lactamase" evidence="7">
    <location>
        <begin position="51"/>
        <end position="213"/>
    </location>
</feature>
<dbReference type="GO" id="GO:0003684">
    <property type="term" value="F:damaged DNA binding"/>
    <property type="evidence" value="ECO:0007669"/>
    <property type="project" value="TreeGrafter"/>
</dbReference>
<accession>W4K0Z7</accession>
<dbReference type="STRING" id="747525.W4K0Z7"/>
<dbReference type="SUPFAM" id="SSF56281">
    <property type="entry name" value="Metallo-hydrolase/oxidoreductase"/>
    <property type="match status" value="1"/>
</dbReference>
<dbReference type="GO" id="GO:0036297">
    <property type="term" value="P:interstrand cross-link repair"/>
    <property type="evidence" value="ECO:0007669"/>
    <property type="project" value="TreeGrafter"/>
</dbReference>
<dbReference type="InParanoid" id="W4K0Z7"/>
<dbReference type="InterPro" id="IPR036866">
    <property type="entry name" value="RibonucZ/Hydroxyglut_hydro"/>
</dbReference>
<evidence type="ECO:0000259" key="6">
    <source>
        <dbReference type="Pfam" id="PF07522"/>
    </source>
</evidence>
<evidence type="ECO:0008006" key="10">
    <source>
        <dbReference type="Google" id="ProtNLM"/>
    </source>
</evidence>
<dbReference type="CDD" id="cd16273">
    <property type="entry name" value="SNM1A-1C-like_MBL-fold"/>
    <property type="match status" value="1"/>
</dbReference>
<dbReference type="PANTHER" id="PTHR23240">
    <property type="entry name" value="DNA CROSS-LINK REPAIR PROTEIN PSO2/SNM1-RELATED"/>
    <property type="match status" value="1"/>
</dbReference>
<keyword evidence="9" id="KW-1185">Reference proteome</keyword>
<evidence type="ECO:0000313" key="9">
    <source>
        <dbReference type="Proteomes" id="UP000030671"/>
    </source>
</evidence>
<evidence type="ECO:0000259" key="7">
    <source>
        <dbReference type="Pfam" id="PF12706"/>
    </source>
</evidence>
<dbReference type="HOGENOM" id="CLU_005260_2_0_1"/>
<dbReference type="GeneID" id="20672307"/>
<dbReference type="Proteomes" id="UP000030671">
    <property type="component" value="Unassembled WGS sequence"/>
</dbReference>
<dbReference type="Gene3D" id="3.60.15.10">
    <property type="entry name" value="Ribonuclease Z/Hydroxyacylglutathione hydrolase-like"/>
    <property type="match status" value="1"/>
</dbReference>
<evidence type="ECO:0000313" key="8">
    <source>
        <dbReference type="EMBL" id="ETW79010.1"/>
    </source>
</evidence>